<evidence type="ECO:0000313" key="3">
    <source>
        <dbReference type="Proteomes" id="UP001500416"/>
    </source>
</evidence>
<feature type="compositionally biased region" description="Basic and acidic residues" evidence="1">
    <location>
        <begin position="35"/>
        <end position="56"/>
    </location>
</feature>
<dbReference type="Proteomes" id="UP001500416">
    <property type="component" value="Unassembled WGS sequence"/>
</dbReference>
<comment type="caution">
    <text evidence="2">The sequence shown here is derived from an EMBL/GenBank/DDBJ whole genome shotgun (WGS) entry which is preliminary data.</text>
</comment>
<organism evidence="2 3">
    <name type="scientific">Saccharothrix mutabilis subsp. mutabilis</name>
    <dbReference type="NCBI Taxonomy" id="66855"/>
    <lineage>
        <taxon>Bacteria</taxon>
        <taxon>Bacillati</taxon>
        <taxon>Actinomycetota</taxon>
        <taxon>Actinomycetes</taxon>
        <taxon>Pseudonocardiales</taxon>
        <taxon>Pseudonocardiaceae</taxon>
        <taxon>Saccharothrix</taxon>
    </lineage>
</organism>
<dbReference type="RefSeq" id="WP_343933402.1">
    <property type="nucleotide sequence ID" value="NZ_BAAABU010000003.1"/>
</dbReference>
<evidence type="ECO:0000313" key="2">
    <source>
        <dbReference type="EMBL" id="GAA0221830.1"/>
    </source>
</evidence>
<evidence type="ECO:0000256" key="1">
    <source>
        <dbReference type="SAM" id="MobiDB-lite"/>
    </source>
</evidence>
<accession>A0ABN0THI0</accession>
<reference evidence="2 3" key="1">
    <citation type="journal article" date="2019" name="Int. J. Syst. Evol. Microbiol.">
        <title>The Global Catalogue of Microorganisms (GCM) 10K type strain sequencing project: providing services to taxonomists for standard genome sequencing and annotation.</title>
        <authorList>
            <consortium name="The Broad Institute Genomics Platform"/>
            <consortium name="The Broad Institute Genome Sequencing Center for Infectious Disease"/>
            <person name="Wu L."/>
            <person name="Ma J."/>
        </authorList>
    </citation>
    <scope>NUCLEOTIDE SEQUENCE [LARGE SCALE GENOMIC DNA]</scope>
    <source>
        <strain evidence="2 3">JCM 3380</strain>
    </source>
</reference>
<dbReference type="InterPro" id="IPR032722">
    <property type="entry name" value="Deaminase_XOO_2897"/>
</dbReference>
<feature type="region of interest" description="Disordered" evidence="1">
    <location>
        <begin position="18"/>
        <end position="103"/>
    </location>
</feature>
<feature type="compositionally biased region" description="Basic and acidic residues" evidence="1">
    <location>
        <begin position="79"/>
        <end position="97"/>
    </location>
</feature>
<dbReference type="EMBL" id="BAAABU010000003">
    <property type="protein sequence ID" value="GAA0221830.1"/>
    <property type="molecule type" value="Genomic_DNA"/>
</dbReference>
<name>A0ABN0THI0_9PSEU</name>
<dbReference type="Pfam" id="PF14440">
    <property type="entry name" value="XOO_2897-deam"/>
    <property type="match status" value="1"/>
</dbReference>
<keyword evidence="3" id="KW-1185">Reference proteome</keyword>
<sequence>MERLFALFLLIARLALHRRGGGGGGDGPDPPSDGPTRRPDDPAGRPAPAKDVKDAQTETGKAADQGTPRAGRGRRRPSRQRDPEVPKPGRSPRRDPDGPVPAHYQQVAYGQTPESQLAQAARLRDENRDNLYGGATFRDSQGNSYQVDGRADATKHAEGDILKQMRRQIAERQGTTPDRVDLRTELRDVRLYVEFSPCPTGNRCQDMLDQYLPPGSEIQYSWPWQPRSAQDSSRQALADAVDDLFTRKRPGTP</sequence>
<gene>
    <name evidence="2" type="ORF">GCM10010492_19920</name>
</gene>
<protein>
    <submittedName>
        <fullName evidence="2">Uncharacterized protein</fullName>
    </submittedName>
</protein>
<feature type="region of interest" description="Disordered" evidence="1">
    <location>
        <begin position="130"/>
        <end position="155"/>
    </location>
</feature>
<proteinExistence type="predicted"/>